<proteinExistence type="predicted"/>
<evidence type="ECO:0000256" key="5">
    <source>
        <dbReference type="ARBA" id="ARBA00023163"/>
    </source>
</evidence>
<gene>
    <name evidence="8" type="ORF">CDL15_Pgr028100</name>
</gene>
<dbReference type="PROSITE" id="PS50888">
    <property type="entry name" value="BHLH"/>
    <property type="match status" value="1"/>
</dbReference>
<keyword evidence="5" id="KW-0804">Transcription</keyword>
<evidence type="ECO:0000256" key="6">
    <source>
        <dbReference type="ARBA" id="ARBA00023242"/>
    </source>
</evidence>
<dbReference type="InterPro" id="IPR011598">
    <property type="entry name" value="bHLH_dom"/>
</dbReference>
<keyword evidence="6" id="KW-0539">Nucleus</keyword>
<dbReference type="PANTHER" id="PTHR46266">
    <property type="entry name" value="TRANSCRIPTION FACTOR TT8"/>
    <property type="match status" value="1"/>
</dbReference>
<dbReference type="GO" id="GO:0005634">
    <property type="term" value="C:nucleus"/>
    <property type="evidence" value="ECO:0007669"/>
    <property type="project" value="UniProtKB-SubCell"/>
</dbReference>
<keyword evidence="2" id="KW-0805">Transcription regulation</keyword>
<dbReference type="InterPro" id="IPR054502">
    <property type="entry name" value="bHLH-TF_ACT-like_plant"/>
</dbReference>
<keyword evidence="4" id="KW-0010">Activator</keyword>
<evidence type="ECO:0000313" key="8">
    <source>
        <dbReference type="EMBL" id="OWM85313.1"/>
    </source>
</evidence>
<evidence type="ECO:0000256" key="2">
    <source>
        <dbReference type="ARBA" id="ARBA00023015"/>
    </source>
</evidence>
<dbReference type="GO" id="GO:0080090">
    <property type="term" value="P:regulation of primary metabolic process"/>
    <property type="evidence" value="ECO:0007669"/>
    <property type="project" value="UniProtKB-ARBA"/>
</dbReference>
<comment type="caution">
    <text evidence="8">The sequence shown here is derived from an EMBL/GenBank/DDBJ whole genome shotgun (WGS) entry which is preliminary data.</text>
</comment>
<dbReference type="GO" id="GO:0046983">
    <property type="term" value="F:protein dimerization activity"/>
    <property type="evidence" value="ECO:0007669"/>
    <property type="project" value="InterPro"/>
</dbReference>
<accession>A0A218XK07</accession>
<organism evidence="8 9">
    <name type="scientific">Punica granatum</name>
    <name type="common">Pomegranate</name>
    <dbReference type="NCBI Taxonomy" id="22663"/>
    <lineage>
        <taxon>Eukaryota</taxon>
        <taxon>Viridiplantae</taxon>
        <taxon>Streptophyta</taxon>
        <taxon>Embryophyta</taxon>
        <taxon>Tracheophyta</taxon>
        <taxon>Spermatophyta</taxon>
        <taxon>Magnoliopsida</taxon>
        <taxon>eudicotyledons</taxon>
        <taxon>Gunneridae</taxon>
        <taxon>Pentapetalae</taxon>
        <taxon>rosids</taxon>
        <taxon>malvids</taxon>
        <taxon>Myrtales</taxon>
        <taxon>Lythraceae</taxon>
        <taxon>Punica</taxon>
    </lineage>
</organism>
<dbReference type="EMBL" id="MTKT01001287">
    <property type="protein sequence ID" value="OWM85313.1"/>
    <property type="molecule type" value="Genomic_DNA"/>
</dbReference>
<dbReference type="InterPro" id="IPR025610">
    <property type="entry name" value="MYC/MYB_N"/>
</dbReference>
<dbReference type="Pfam" id="PF14215">
    <property type="entry name" value="bHLH-MYC_N"/>
    <property type="match status" value="1"/>
</dbReference>
<sequence length="629" mass="70249">MAQNNQGRMPENLRKQLSLAVRSIQWSYAIFWSISATQPGVLEWGDGYYNGDIKTRKTIQAVEIKADELGLQRSKQLRELYDSLAAGESSPQSKRPSTSLSPEDLSDTEWYYLVCMSFVFDIGEGLPGRTLATGQPIWLCNAPYADSKAFSRSLLAKTIVCFPFSGGVIELGTTELVVEDLSLIQHVESSFLEMPYSIIGATNADRGIGDKRSEEGLDFDTVFGTKLIPVIGELDVTSPNISSSGFDPGHLPEDPFLIEGTNGMASQVQSWQFVDDEFSNGGAHCSMNSSDCISQTLVEPVKVVSVLKGEKINDHCDPEDVGPVEPRSDDLHYQNVLSSLLKSHQQLMLGPRFRRGRQESSFSSWKKEGILNLQKPSRTPQRILKKILFEVPRKHGFLNCPEENAKKNGVSRPESDQIGPTHVLSERTEGELISERFYALKSIIPSIGKVDQVTLLDDTIDYLKDLKRRVEELESVREEPIGLVPKSRKKSQEAFERTSDNCDHIKSGFSKRPPGGKRKVRDADEMGELEIEQREGSIDNNLTVRIKGKGVEMEIRCDWREGVLLEIMEALSDLRLDSQSVQSSNVDGVLSLKINCKVLPISKCFIVCFVRVLFSWKNYLNFPVCGLSP</sequence>
<keyword evidence="3" id="KW-0238">DNA-binding</keyword>
<dbReference type="Proteomes" id="UP000197138">
    <property type="component" value="Unassembled WGS sequence"/>
</dbReference>
<comment type="subcellular location">
    <subcellularLocation>
        <location evidence="1">Nucleus</location>
    </subcellularLocation>
</comment>
<dbReference type="Pfam" id="PF22754">
    <property type="entry name" value="bHLH-TF_ACT-like_plant"/>
    <property type="match status" value="1"/>
</dbReference>
<evidence type="ECO:0000313" key="9">
    <source>
        <dbReference type="Proteomes" id="UP000197138"/>
    </source>
</evidence>
<dbReference type="SUPFAM" id="SSF47459">
    <property type="entry name" value="HLH, helix-loop-helix DNA-binding domain"/>
    <property type="match status" value="1"/>
</dbReference>
<dbReference type="InterPro" id="IPR036638">
    <property type="entry name" value="HLH_DNA-bd_sf"/>
</dbReference>
<dbReference type="AlphaFoldDB" id="A0A218XK07"/>
<reference evidence="9" key="1">
    <citation type="journal article" date="2017" name="Plant J.">
        <title>The pomegranate (Punica granatum L.) genome and the genomics of punicalagin biosynthesis.</title>
        <authorList>
            <person name="Qin G."/>
            <person name="Xu C."/>
            <person name="Ming R."/>
            <person name="Tang H."/>
            <person name="Guyot R."/>
            <person name="Kramer E.M."/>
            <person name="Hu Y."/>
            <person name="Yi X."/>
            <person name="Qi Y."/>
            <person name="Xu X."/>
            <person name="Gao Z."/>
            <person name="Pan H."/>
            <person name="Jian J."/>
            <person name="Tian Y."/>
            <person name="Yue Z."/>
            <person name="Xu Y."/>
        </authorList>
    </citation>
    <scope>NUCLEOTIDE SEQUENCE [LARGE SCALE GENOMIC DNA]</scope>
    <source>
        <strain evidence="9">cv. Dabenzi</strain>
    </source>
</reference>
<dbReference type="PANTHER" id="PTHR46266:SF3">
    <property type="entry name" value="TRANSCRIPTION FACTOR EGL1"/>
    <property type="match status" value="1"/>
</dbReference>
<dbReference type="Gene3D" id="4.10.280.10">
    <property type="entry name" value="Helix-loop-helix DNA-binding domain"/>
    <property type="match status" value="1"/>
</dbReference>
<feature type="domain" description="BHLH" evidence="7">
    <location>
        <begin position="417"/>
        <end position="466"/>
    </location>
</feature>
<name>A0A218XK07_PUNGR</name>
<dbReference type="SMART" id="SM00353">
    <property type="entry name" value="HLH"/>
    <property type="match status" value="1"/>
</dbReference>
<evidence type="ECO:0000256" key="1">
    <source>
        <dbReference type="ARBA" id="ARBA00004123"/>
    </source>
</evidence>
<protein>
    <recommendedName>
        <fullName evidence="7">BHLH domain-containing protein</fullName>
    </recommendedName>
</protein>
<evidence type="ECO:0000259" key="7">
    <source>
        <dbReference type="PROSITE" id="PS50888"/>
    </source>
</evidence>
<evidence type="ECO:0000256" key="4">
    <source>
        <dbReference type="ARBA" id="ARBA00023159"/>
    </source>
</evidence>
<evidence type="ECO:0000256" key="3">
    <source>
        <dbReference type="ARBA" id="ARBA00023125"/>
    </source>
</evidence>